<feature type="compositionally biased region" description="Basic residues" evidence="14">
    <location>
        <begin position="527"/>
        <end position="559"/>
    </location>
</feature>
<comment type="subcellular location">
    <subcellularLocation>
        <location evidence="1">Cytoplasm</location>
    </subcellularLocation>
</comment>
<feature type="region of interest" description="Disordered" evidence="14">
    <location>
        <begin position="122"/>
        <end position="153"/>
    </location>
</feature>
<dbReference type="GO" id="GO:0006396">
    <property type="term" value="P:RNA processing"/>
    <property type="evidence" value="ECO:0007669"/>
    <property type="project" value="InterPro"/>
</dbReference>
<dbReference type="PROSITE" id="PS50128">
    <property type="entry name" value="SURP"/>
    <property type="match status" value="1"/>
</dbReference>
<feature type="binding site" evidence="12">
    <location>
        <begin position="743"/>
        <end position="745"/>
    </location>
    <ligand>
        <name>substrate</name>
    </ligand>
</feature>
<evidence type="ECO:0000256" key="2">
    <source>
        <dbReference type="ARBA" id="ARBA00005167"/>
    </source>
</evidence>
<comment type="cofactor">
    <cofactor evidence="13">
        <name>Fe cation</name>
        <dbReference type="ChEBI" id="CHEBI:24875"/>
    </cofactor>
    <text evidence="13">Binds 2 iron ions per subunit.</text>
</comment>
<reference evidence="16" key="2">
    <citation type="submission" date="2023-05" db="EMBL/GenBank/DDBJ databases">
        <authorList>
            <person name="Fouks B."/>
        </authorList>
    </citation>
    <scope>NUCLEOTIDE SEQUENCE</scope>
    <source>
        <strain evidence="16">Stay&amp;Tobe</strain>
        <tissue evidence="16">Testes</tissue>
    </source>
</reference>
<name>A0AAD7ZZG7_DIPPU</name>
<dbReference type="GO" id="GO:0019310">
    <property type="term" value="P:inositol catabolic process"/>
    <property type="evidence" value="ECO:0007669"/>
    <property type="project" value="InterPro"/>
</dbReference>
<feature type="compositionally biased region" description="Low complexity" evidence="14">
    <location>
        <begin position="354"/>
        <end position="363"/>
    </location>
</feature>
<evidence type="ECO:0000256" key="13">
    <source>
        <dbReference type="PIRSR" id="PIRSR607828-2"/>
    </source>
</evidence>
<feature type="compositionally biased region" description="Basic residues" evidence="14">
    <location>
        <begin position="582"/>
        <end position="607"/>
    </location>
</feature>
<keyword evidence="6" id="KW-0963">Cytoplasm</keyword>
<feature type="binding site" evidence="13">
    <location>
        <position position="860"/>
    </location>
    <ligand>
        <name>Fe cation</name>
        <dbReference type="ChEBI" id="CHEBI:24875"/>
        <label>1</label>
    </ligand>
</feature>
<feature type="compositionally biased region" description="Basic and acidic residues" evidence="14">
    <location>
        <begin position="309"/>
        <end position="343"/>
    </location>
</feature>
<feature type="compositionally biased region" description="Basic and acidic residues" evidence="14">
    <location>
        <begin position="248"/>
        <end position="267"/>
    </location>
</feature>
<comment type="caution">
    <text evidence="16">The sequence shown here is derived from an EMBL/GenBank/DDBJ whole genome shotgun (WGS) entry which is preliminary data.</text>
</comment>
<evidence type="ECO:0000256" key="6">
    <source>
        <dbReference type="ARBA" id="ARBA00022490"/>
    </source>
</evidence>
<dbReference type="PANTHER" id="PTHR12588:SF0">
    <property type="entry name" value="INOSITOL OXYGENASE"/>
    <property type="match status" value="1"/>
</dbReference>
<feature type="binding site" evidence="12">
    <location>
        <position position="785"/>
    </location>
    <ligand>
        <name>substrate</name>
    </ligand>
</feature>
<evidence type="ECO:0000256" key="14">
    <source>
        <dbReference type="SAM" id="MobiDB-lite"/>
    </source>
</evidence>
<feature type="non-terminal residue" evidence="16">
    <location>
        <position position="889"/>
    </location>
</feature>
<gene>
    <name evidence="16" type="ORF">L9F63_017208</name>
</gene>
<evidence type="ECO:0000256" key="10">
    <source>
        <dbReference type="ARBA" id="ARBA00029668"/>
    </source>
</evidence>
<dbReference type="GO" id="GO:0050113">
    <property type="term" value="F:inositol oxygenase activity"/>
    <property type="evidence" value="ECO:0007669"/>
    <property type="project" value="UniProtKB-EC"/>
</dbReference>
<feature type="compositionally biased region" description="Polar residues" evidence="14">
    <location>
        <begin position="344"/>
        <end position="353"/>
    </location>
</feature>
<protein>
    <recommendedName>
        <fullName evidence="5">Inositol oxygenase</fullName>
        <ecNumber evidence="4">1.13.99.1</ecNumber>
    </recommendedName>
    <alternativeName>
        <fullName evidence="10">Myo-inositol oxygenase</fullName>
    </alternativeName>
</protein>
<dbReference type="PANTHER" id="PTHR12588">
    <property type="entry name" value="MYOINOSITOL OXYGENASE"/>
    <property type="match status" value="1"/>
</dbReference>
<feature type="binding site" evidence="13">
    <location>
        <position position="781"/>
    </location>
    <ligand>
        <name>Fe cation</name>
        <dbReference type="ChEBI" id="CHEBI:24875"/>
        <label>1</label>
    </ligand>
</feature>
<feature type="compositionally biased region" description="Acidic residues" evidence="14">
    <location>
        <begin position="299"/>
        <end position="308"/>
    </location>
</feature>
<feature type="region of interest" description="Disordered" evidence="14">
    <location>
        <begin position="233"/>
        <end position="384"/>
    </location>
</feature>
<feature type="compositionally biased region" description="Basic and acidic residues" evidence="14">
    <location>
        <begin position="280"/>
        <end position="293"/>
    </location>
</feature>
<dbReference type="InterPro" id="IPR000061">
    <property type="entry name" value="Surp"/>
</dbReference>
<evidence type="ECO:0000256" key="9">
    <source>
        <dbReference type="ARBA" id="ARBA00023004"/>
    </source>
</evidence>
<keyword evidence="7 13" id="KW-0479">Metal-binding</keyword>
<evidence type="ECO:0000256" key="7">
    <source>
        <dbReference type="ARBA" id="ARBA00022723"/>
    </source>
</evidence>
<evidence type="ECO:0000313" key="16">
    <source>
        <dbReference type="EMBL" id="KAJ9589623.1"/>
    </source>
</evidence>
<comment type="similarity">
    <text evidence="3">Belongs to the myo-inositol oxygenase family.</text>
</comment>
<dbReference type="InterPro" id="IPR035967">
    <property type="entry name" value="SWAP/Surp_sf"/>
</dbReference>
<dbReference type="Pfam" id="PF05153">
    <property type="entry name" value="MIOX"/>
    <property type="match status" value="1"/>
</dbReference>
<evidence type="ECO:0000256" key="11">
    <source>
        <dbReference type="ARBA" id="ARBA00048271"/>
    </source>
</evidence>
<keyword evidence="17" id="KW-1185">Reference proteome</keyword>
<feature type="region of interest" description="Disordered" evidence="14">
    <location>
        <begin position="523"/>
        <end position="656"/>
    </location>
</feature>
<feature type="binding site" evidence="12">
    <location>
        <begin position="799"/>
        <end position="800"/>
    </location>
    <ligand>
        <name>substrate</name>
    </ligand>
</feature>
<feature type="binding site" evidence="13">
    <location>
        <position position="782"/>
    </location>
    <ligand>
        <name>Fe cation</name>
        <dbReference type="ChEBI" id="CHEBI:24875"/>
        <label>1</label>
    </ligand>
</feature>
<feature type="compositionally biased region" description="Polar residues" evidence="14">
    <location>
        <begin position="458"/>
        <end position="479"/>
    </location>
</feature>
<accession>A0AAD7ZZG7</accession>
<dbReference type="InterPro" id="IPR007828">
    <property type="entry name" value="Inositol_oxygenase"/>
</dbReference>
<feature type="compositionally biased region" description="Basic and acidic residues" evidence="14">
    <location>
        <begin position="609"/>
        <end position="627"/>
    </location>
</feature>
<dbReference type="GO" id="GO:0005506">
    <property type="term" value="F:iron ion binding"/>
    <property type="evidence" value="ECO:0007669"/>
    <property type="project" value="InterPro"/>
</dbReference>
<keyword evidence="8" id="KW-0560">Oxidoreductase</keyword>
<feature type="binding site" evidence="13">
    <location>
        <position position="834"/>
    </location>
    <ligand>
        <name>Fe cation</name>
        <dbReference type="ChEBI" id="CHEBI:24875"/>
        <label>1</label>
    </ligand>
</feature>
<dbReference type="Gene3D" id="1.10.10.790">
    <property type="entry name" value="Surp module"/>
    <property type="match status" value="1"/>
</dbReference>
<keyword evidence="9 13" id="KW-0408">Iron</keyword>
<reference evidence="16" key="1">
    <citation type="journal article" date="2023" name="IScience">
        <title>Live-bearing cockroach genome reveals convergent evolutionary mechanisms linked to viviparity in insects and beyond.</title>
        <authorList>
            <person name="Fouks B."/>
            <person name="Harrison M.C."/>
            <person name="Mikhailova A.A."/>
            <person name="Marchal E."/>
            <person name="English S."/>
            <person name="Carruthers M."/>
            <person name="Jennings E.C."/>
            <person name="Chiamaka E.L."/>
            <person name="Frigard R.A."/>
            <person name="Pippel M."/>
            <person name="Attardo G.M."/>
            <person name="Benoit J.B."/>
            <person name="Bornberg-Bauer E."/>
            <person name="Tobe S.S."/>
        </authorList>
    </citation>
    <scope>NUCLEOTIDE SEQUENCE</scope>
    <source>
        <strain evidence="16">Stay&amp;Tobe</strain>
    </source>
</reference>
<dbReference type="Pfam" id="PF01805">
    <property type="entry name" value="Surp"/>
    <property type="match status" value="1"/>
</dbReference>
<evidence type="ECO:0000256" key="1">
    <source>
        <dbReference type="ARBA" id="ARBA00004496"/>
    </source>
</evidence>
<sequence>SHSCRLKCLYKNFVTAPSIPSINYKPSADCAYSMLVNKIKNRQVSFTTNSLQQPPVPGTADHGIPMQYHQLAMEATAMTTDHIIQASPVLYRNDPAAANPAVYRPVQQPVYVPVQTSAAVQKTSYNGDSSDEEHFRIHGGSASSESSRPTSPAIHENFILPPRDVQLIIDKMASYVAKNGRDFESIVRSKGDSRFSFLDANHAYFAYYQHKVGLYEKLEAPVIAAVPANKMDVDDSSQDLSLTPGAGEDSHDGSEKSSDGSRNDAKLRPKPAPVCFSIKKPKESEAMLLEKRSALPIEESTDEEEGQEGEEKEKKEKEKKSEEKKKVEESTTKDEGKSKDKTETIQTISSHLPNSNSGNNEDNSNVKDSREKRGSVDKDKWAEERVKDKLAAAAREKIAAAAREKQLQLERKRRAAAFINMIRKDHPLGTPERTVIGPLLPDGAPVQRLTDDEGEVSSVPSPTSFSDVTSPQRMGNGNQDVEDRLNPKENEYKQSTLCTYIWCCVRDDDDEKVTVIIQTAICDHSRSRSRSHSHTQTHSRGTDKHRHKRKKISISHKRSLPSSSPHSHMRSHRPRKEVEHLKLRKSKKKTRSRSRSRSRSHHSKSHYHSSSEKSSSRMRHGSVDAHSNKKSHHKKSKKSSRSSDRSYYPFKEHQQVQGPVEVMDPSLLLRPEPAFAAKPVGMFRDYTEDPEDPIKERVRQTYLKMHTYQTVDFVRGKMDYWLRFDKFRSPVMDALVKLNDLVDESDPDVDIPNLVHAFQTAERIRADHPEEDWFHLTGLIHDLGKIMAFYGEPQWAVVGDTFVVGYGKNPLYNTKYGMYQPNCGLENVTLSWGHDEFLYQVLKHNKTTLPEEALYMIRFHSFYPWHSGGDYTHLTSEKDKKILPWVLEF</sequence>
<evidence type="ECO:0000256" key="5">
    <source>
        <dbReference type="ARBA" id="ARBA00019269"/>
    </source>
</evidence>
<feature type="compositionally biased region" description="Low complexity" evidence="14">
    <location>
        <begin position="141"/>
        <end position="153"/>
    </location>
</feature>
<evidence type="ECO:0000259" key="15">
    <source>
        <dbReference type="PROSITE" id="PS50128"/>
    </source>
</evidence>
<evidence type="ECO:0000256" key="3">
    <source>
        <dbReference type="ARBA" id="ARBA00005286"/>
    </source>
</evidence>
<evidence type="ECO:0000256" key="4">
    <source>
        <dbReference type="ARBA" id="ARBA00011919"/>
    </source>
</evidence>
<feature type="binding site" evidence="12">
    <location>
        <begin position="860"/>
        <end position="861"/>
    </location>
    <ligand>
        <name>substrate</name>
    </ligand>
</feature>
<dbReference type="SUPFAM" id="SSF109905">
    <property type="entry name" value="Surp module (SWAP domain)"/>
    <property type="match status" value="1"/>
</dbReference>
<dbReference type="EC" id="1.13.99.1" evidence="4"/>
<proteinExistence type="inferred from homology"/>
<comment type="catalytic activity">
    <reaction evidence="11">
        <text>myo-inositol + O2 = D-glucuronate + H2O + H(+)</text>
        <dbReference type="Rhea" id="RHEA:23696"/>
        <dbReference type="ChEBI" id="CHEBI:15377"/>
        <dbReference type="ChEBI" id="CHEBI:15378"/>
        <dbReference type="ChEBI" id="CHEBI:15379"/>
        <dbReference type="ChEBI" id="CHEBI:17268"/>
        <dbReference type="ChEBI" id="CHEBI:58720"/>
        <dbReference type="EC" id="1.13.99.1"/>
    </reaction>
</comment>
<dbReference type="Proteomes" id="UP001233999">
    <property type="component" value="Unassembled WGS sequence"/>
</dbReference>
<evidence type="ECO:0000256" key="8">
    <source>
        <dbReference type="ARBA" id="ARBA00023002"/>
    </source>
</evidence>
<dbReference type="SMART" id="SM00648">
    <property type="entry name" value="SWAP"/>
    <property type="match status" value="1"/>
</dbReference>
<evidence type="ECO:0000256" key="12">
    <source>
        <dbReference type="PIRSR" id="PIRSR607828-1"/>
    </source>
</evidence>
<comment type="pathway">
    <text evidence="2">Polyol metabolism; myo-inositol degradation into D-glucuronate; D-glucuronate from myo-inositol: step 1/1.</text>
</comment>
<feature type="binding site" evidence="12">
    <location>
        <position position="684"/>
    </location>
    <ligand>
        <name>substrate</name>
    </ligand>
</feature>
<organism evidence="16 17">
    <name type="scientific">Diploptera punctata</name>
    <name type="common">Pacific beetle cockroach</name>
    <dbReference type="NCBI Taxonomy" id="6984"/>
    <lineage>
        <taxon>Eukaryota</taxon>
        <taxon>Metazoa</taxon>
        <taxon>Ecdysozoa</taxon>
        <taxon>Arthropoda</taxon>
        <taxon>Hexapoda</taxon>
        <taxon>Insecta</taxon>
        <taxon>Pterygota</taxon>
        <taxon>Neoptera</taxon>
        <taxon>Polyneoptera</taxon>
        <taxon>Dictyoptera</taxon>
        <taxon>Blattodea</taxon>
        <taxon>Blaberoidea</taxon>
        <taxon>Blaberidae</taxon>
        <taxon>Diplopterinae</taxon>
        <taxon>Diploptera</taxon>
    </lineage>
</organism>
<evidence type="ECO:0000313" key="17">
    <source>
        <dbReference type="Proteomes" id="UP001233999"/>
    </source>
</evidence>
<dbReference type="SUPFAM" id="SSF109604">
    <property type="entry name" value="HD-domain/PDEase-like"/>
    <property type="match status" value="1"/>
</dbReference>
<dbReference type="FunFam" id="1.10.10.790:FF:000002">
    <property type="entry name" value="Splicing factor 3A subunit 1"/>
    <property type="match status" value="1"/>
</dbReference>
<feature type="binding site" evidence="13">
    <location>
        <position position="756"/>
    </location>
    <ligand>
        <name>Fe cation</name>
        <dbReference type="ChEBI" id="CHEBI:24875"/>
        <label>1</label>
    </ligand>
</feature>
<dbReference type="EMBL" id="JASPKZ010004927">
    <property type="protein sequence ID" value="KAJ9589623.1"/>
    <property type="molecule type" value="Genomic_DNA"/>
</dbReference>
<feature type="domain" description="SURP motif" evidence="15">
    <location>
        <begin position="168"/>
        <end position="208"/>
    </location>
</feature>
<feature type="compositionally biased region" description="Basic and acidic residues" evidence="14">
    <location>
        <begin position="364"/>
        <end position="384"/>
    </location>
</feature>
<dbReference type="AlphaFoldDB" id="A0AAD7ZZG7"/>
<feature type="region of interest" description="Disordered" evidence="14">
    <location>
        <begin position="427"/>
        <end position="486"/>
    </location>
</feature>
<feature type="compositionally biased region" description="Basic residues" evidence="14">
    <location>
        <begin position="628"/>
        <end position="640"/>
    </location>
</feature>
<feature type="non-terminal residue" evidence="16">
    <location>
        <position position="1"/>
    </location>
</feature>
<dbReference type="GO" id="GO:0005737">
    <property type="term" value="C:cytoplasm"/>
    <property type="evidence" value="ECO:0007669"/>
    <property type="project" value="UniProtKB-SubCell"/>
</dbReference>
<dbReference type="GO" id="GO:0003723">
    <property type="term" value="F:RNA binding"/>
    <property type="evidence" value="ECO:0007669"/>
    <property type="project" value="InterPro"/>
</dbReference>